<dbReference type="Proteomes" id="UP001164909">
    <property type="component" value="Chromosome"/>
</dbReference>
<accession>A0ABY7BN08</accession>
<organism evidence="2 3">
    <name type="scientific">Caldicellulosiruptor morganii</name>
    <dbReference type="NCBI Taxonomy" id="1387555"/>
    <lineage>
        <taxon>Bacteria</taxon>
        <taxon>Bacillati</taxon>
        <taxon>Bacillota</taxon>
        <taxon>Bacillota incertae sedis</taxon>
        <taxon>Caldicellulosiruptorales</taxon>
        <taxon>Caldicellulosiruptoraceae</taxon>
        <taxon>Caldicellulosiruptor</taxon>
    </lineage>
</organism>
<proteinExistence type="predicted"/>
<dbReference type="PANTHER" id="PTHR34504">
    <property type="entry name" value="ANTITOXIN HICB"/>
    <property type="match status" value="1"/>
</dbReference>
<dbReference type="Pfam" id="PF15919">
    <property type="entry name" value="HicB_lk_antitox"/>
    <property type="match status" value="1"/>
</dbReference>
<name>A0ABY7BN08_9FIRM</name>
<feature type="domain" description="HicB-like antitoxin of toxin-antitoxin system" evidence="1">
    <location>
        <begin position="15"/>
        <end position="107"/>
    </location>
</feature>
<evidence type="ECO:0000259" key="1">
    <source>
        <dbReference type="Pfam" id="PF15919"/>
    </source>
</evidence>
<dbReference type="InterPro" id="IPR035069">
    <property type="entry name" value="TTHA1013/TTHA0281-like"/>
</dbReference>
<dbReference type="InterPro" id="IPR031807">
    <property type="entry name" value="HicB-like"/>
</dbReference>
<sequence length="139" mass="15949">MKKESYVFPAIFTFNKDGITIEFPDLPGCISCADTLDEAVKNAKEVLGLYLWSMEKDDEPIPEPTPVNKLKLENNQIPMLIEIWMPLVRHEMDNKAVKKTLTIPQWLNILAEKNNINFSQVLQEALKEKLGIDNYKTQA</sequence>
<evidence type="ECO:0000313" key="3">
    <source>
        <dbReference type="Proteomes" id="UP001164909"/>
    </source>
</evidence>
<dbReference type="SUPFAM" id="SSF143100">
    <property type="entry name" value="TTHA1013/TTHA0281-like"/>
    <property type="match status" value="1"/>
</dbReference>
<reference evidence="2" key="1">
    <citation type="submission" date="2022-12" db="EMBL/GenBank/DDBJ databases">
        <authorList>
            <person name="Bing R.G."/>
            <person name="Willard D.J."/>
            <person name="Manesh M.J.H."/>
            <person name="Laemthong T."/>
            <person name="Crosby J.R."/>
            <person name="Kelly R.M."/>
        </authorList>
    </citation>
    <scope>NUCLEOTIDE SEQUENCE</scope>
    <source>
        <strain evidence="2">DSM 8990</strain>
    </source>
</reference>
<protein>
    <submittedName>
        <fullName evidence="2">Type II toxin-antitoxin system HicB family antitoxin</fullName>
    </submittedName>
</protein>
<keyword evidence="3" id="KW-1185">Reference proteome</keyword>
<dbReference type="PANTHER" id="PTHR34504:SF2">
    <property type="entry name" value="UPF0150 PROTEIN SSL0259"/>
    <property type="match status" value="1"/>
</dbReference>
<dbReference type="Gene3D" id="3.30.160.250">
    <property type="match status" value="1"/>
</dbReference>
<dbReference type="InterPro" id="IPR051404">
    <property type="entry name" value="TA_system_antitoxin"/>
</dbReference>
<dbReference type="RefSeq" id="WP_045168586.1">
    <property type="nucleotide sequence ID" value="NZ_CP113865.1"/>
</dbReference>
<dbReference type="EMBL" id="CP113865">
    <property type="protein sequence ID" value="WAM33905.1"/>
    <property type="molecule type" value="Genomic_DNA"/>
</dbReference>
<gene>
    <name evidence="2" type="ORF">OTK00_000045</name>
</gene>
<evidence type="ECO:0000313" key="2">
    <source>
        <dbReference type="EMBL" id="WAM33905.1"/>
    </source>
</evidence>